<dbReference type="AlphaFoldDB" id="A0A1H3RTZ6"/>
<feature type="domain" description="Calcineurin-like phosphoesterase" evidence="8">
    <location>
        <begin position="1"/>
        <end position="92"/>
    </location>
</feature>
<dbReference type="GO" id="GO:0006310">
    <property type="term" value="P:DNA recombination"/>
    <property type="evidence" value="ECO:0007669"/>
    <property type="project" value="UniProtKB-KW"/>
</dbReference>
<feature type="domain" description="Nuclease SbcCD subunit D C-terminal" evidence="9">
    <location>
        <begin position="291"/>
        <end position="376"/>
    </location>
</feature>
<dbReference type="GO" id="GO:0008408">
    <property type="term" value="F:3'-5' exonuclease activity"/>
    <property type="evidence" value="ECO:0007669"/>
    <property type="project" value="InterPro"/>
</dbReference>
<evidence type="ECO:0000313" key="10">
    <source>
        <dbReference type="EMBL" id="SDZ28795.1"/>
    </source>
</evidence>
<evidence type="ECO:0000256" key="2">
    <source>
        <dbReference type="ARBA" id="ARBA00011322"/>
    </source>
</evidence>
<dbReference type="CDD" id="cd00840">
    <property type="entry name" value="MPP_Mre11_N"/>
    <property type="match status" value="1"/>
</dbReference>
<organism evidence="10 11">
    <name type="scientific">Proteiniborus ethanoligenes</name>
    <dbReference type="NCBI Taxonomy" id="415015"/>
    <lineage>
        <taxon>Bacteria</taxon>
        <taxon>Bacillati</taxon>
        <taxon>Bacillota</taxon>
        <taxon>Clostridia</taxon>
        <taxon>Eubacteriales</taxon>
        <taxon>Proteiniborus</taxon>
    </lineage>
</organism>
<dbReference type="InterPro" id="IPR004843">
    <property type="entry name" value="Calcineurin-like_PHP"/>
</dbReference>
<evidence type="ECO:0000256" key="3">
    <source>
        <dbReference type="ARBA" id="ARBA00013365"/>
    </source>
</evidence>
<protein>
    <recommendedName>
        <fullName evidence="3 7">Nuclease SbcCD subunit D</fullName>
    </recommendedName>
</protein>
<keyword evidence="7" id="KW-0235">DNA replication</keyword>
<proteinExistence type="inferred from homology"/>
<name>A0A1H3RTZ6_9FIRM</name>
<dbReference type="SUPFAM" id="SSF56300">
    <property type="entry name" value="Metallo-dependent phosphatases"/>
    <property type="match status" value="1"/>
</dbReference>
<comment type="similarity">
    <text evidence="1 7">Belongs to the SbcD family.</text>
</comment>
<dbReference type="GO" id="GO:0006260">
    <property type="term" value="P:DNA replication"/>
    <property type="evidence" value="ECO:0007669"/>
    <property type="project" value="UniProtKB-KW"/>
</dbReference>
<evidence type="ECO:0000256" key="6">
    <source>
        <dbReference type="ARBA" id="ARBA00022839"/>
    </source>
</evidence>
<accession>A0A1H3RTZ6</accession>
<dbReference type="InterPro" id="IPR050535">
    <property type="entry name" value="DNA_Repair-Maintenance_Comp"/>
</dbReference>
<keyword evidence="4 7" id="KW-0540">Nuclease</keyword>
<dbReference type="PANTHER" id="PTHR30337:SF0">
    <property type="entry name" value="NUCLEASE SBCCD SUBUNIT D"/>
    <property type="match status" value="1"/>
</dbReference>
<dbReference type="GO" id="GO:0004519">
    <property type="term" value="F:endonuclease activity"/>
    <property type="evidence" value="ECO:0007669"/>
    <property type="project" value="UniProtKB-KW"/>
</dbReference>
<keyword evidence="11" id="KW-1185">Reference proteome</keyword>
<dbReference type="InterPro" id="IPR004593">
    <property type="entry name" value="SbcD"/>
</dbReference>
<comment type="function">
    <text evidence="7">SbcCD cleaves DNA hairpin structures. These structures can inhibit DNA replication and are intermediates in certain DNA recombination reactions. The complex acts as a 3'-&gt;5' double strand exonuclease that can open hairpins. It also has a 5' single-strand endonuclease activity.</text>
</comment>
<keyword evidence="5 7" id="KW-0378">Hydrolase</keyword>
<evidence type="ECO:0000256" key="7">
    <source>
        <dbReference type="RuleBase" id="RU363069"/>
    </source>
</evidence>
<dbReference type="NCBIfam" id="TIGR00619">
    <property type="entry name" value="sbcd"/>
    <property type="match status" value="1"/>
</dbReference>
<evidence type="ECO:0000259" key="9">
    <source>
        <dbReference type="Pfam" id="PF12320"/>
    </source>
</evidence>
<dbReference type="OrthoDB" id="9773856at2"/>
<dbReference type="InterPro" id="IPR041796">
    <property type="entry name" value="Mre11_N"/>
</dbReference>
<evidence type="ECO:0000313" key="11">
    <source>
        <dbReference type="Proteomes" id="UP000198625"/>
    </source>
</evidence>
<dbReference type="InterPro" id="IPR026843">
    <property type="entry name" value="SbcD_C"/>
</dbReference>
<keyword evidence="6 7" id="KW-0269">Exonuclease</keyword>
<dbReference type="Pfam" id="PF00149">
    <property type="entry name" value="Metallophos"/>
    <property type="match status" value="1"/>
</dbReference>
<evidence type="ECO:0000259" key="8">
    <source>
        <dbReference type="Pfam" id="PF00149"/>
    </source>
</evidence>
<dbReference type="STRING" id="415015.SAMN05660462_02537"/>
<evidence type="ECO:0000256" key="5">
    <source>
        <dbReference type="ARBA" id="ARBA00022801"/>
    </source>
</evidence>
<dbReference type="PANTHER" id="PTHR30337">
    <property type="entry name" value="COMPONENT OF ATP-DEPENDENT DSDNA EXONUCLEASE"/>
    <property type="match status" value="1"/>
</dbReference>
<dbReference type="Gene3D" id="3.60.21.10">
    <property type="match status" value="1"/>
</dbReference>
<dbReference type="Proteomes" id="UP000198625">
    <property type="component" value="Unassembled WGS sequence"/>
</dbReference>
<sequence>MRILHTSDWHLGKYLEDYSRIEEQEKFIDELVNIVNENEIDLVLIAGDIYDNSNPPAKAETLFYRAIKRLSNNGERIVLIIAGNHDNPDRLVSSKPLAREHGVILLGTPKSKVEPGEVGQHKIVDGGEGFIELEINNEKAVILTLPYPSEQRLNEVFQGVIDEEGMQKNYSERVSQIFSELSGKYREDTINLCVSHLFVMGGETTDSERPIQIGGGLTVHGNALPEKAQYIALGHLHKSQRVRGTSLKAYYSGSPIQYSKSEVGQEKYVYIIDVKAGQEPNIEKKNLNILKPVEVWRVKGIDEALEKCLDNEDRKVWVYLEIITDKLITQSQIKELKGIKPDILSISPIIENIEEDKEDSHDLREKSIFELFKGHYLNERKIEPSEELMAIFAEIITEEGDEAETENA</sequence>
<dbReference type="RefSeq" id="WP_091731943.1">
    <property type="nucleotide sequence ID" value="NZ_FNQE01000031.1"/>
</dbReference>
<evidence type="ECO:0000256" key="1">
    <source>
        <dbReference type="ARBA" id="ARBA00010555"/>
    </source>
</evidence>
<gene>
    <name evidence="7" type="primary">sbcD</name>
    <name evidence="10" type="ORF">SAMN05660462_02537</name>
</gene>
<keyword evidence="7" id="KW-0233">DNA recombination</keyword>
<dbReference type="EMBL" id="FNQE01000031">
    <property type="protein sequence ID" value="SDZ28795.1"/>
    <property type="molecule type" value="Genomic_DNA"/>
</dbReference>
<comment type="subunit">
    <text evidence="2 7">Heterodimer of SbcC and SbcD.</text>
</comment>
<dbReference type="Pfam" id="PF12320">
    <property type="entry name" value="SbcD_C"/>
    <property type="match status" value="1"/>
</dbReference>
<evidence type="ECO:0000256" key="4">
    <source>
        <dbReference type="ARBA" id="ARBA00022722"/>
    </source>
</evidence>
<keyword evidence="7" id="KW-0255">Endonuclease</keyword>
<reference evidence="10 11" key="1">
    <citation type="submission" date="2016-10" db="EMBL/GenBank/DDBJ databases">
        <authorList>
            <person name="de Groot N.N."/>
        </authorList>
    </citation>
    <scope>NUCLEOTIDE SEQUENCE [LARGE SCALE GENOMIC DNA]</scope>
    <source>
        <strain evidence="10 11">DSM 21650</strain>
    </source>
</reference>
<dbReference type="InterPro" id="IPR029052">
    <property type="entry name" value="Metallo-depent_PP-like"/>
</dbReference>